<evidence type="ECO:0000259" key="2">
    <source>
        <dbReference type="Pfam" id="PF12776"/>
    </source>
</evidence>
<feature type="compositionally biased region" description="Polar residues" evidence="1">
    <location>
        <begin position="291"/>
        <end position="311"/>
    </location>
</feature>
<comment type="caution">
    <text evidence="4">The sequence shown here is derived from an EMBL/GenBank/DDBJ whole genome shotgun (WGS) entry which is preliminary data.</text>
</comment>
<evidence type="ECO:0000313" key="4">
    <source>
        <dbReference type="EMBL" id="CAH9073972.1"/>
    </source>
</evidence>
<feature type="region of interest" description="Disordered" evidence="1">
    <location>
        <begin position="281"/>
        <end position="332"/>
    </location>
</feature>
<dbReference type="Pfam" id="PF12776">
    <property type="entry name" value="Myb_DNA-bind_3"/>
    <property type="match status" value="1"/>
</dbReference>
<dbReference type="InterPro" id="IPR024752">
    <property type="entry name" value="Myb/SANT-like_dom"/>
</dbReference>
<proteinExistence type="predicted"/>
<dbReference type="AlphaFoldDB" id="A0AAV0CEB7"/>
<evidence type="ECO:0000256" key="1">
    <source>
        <dbReference type="SAM" id="MobiDB-lite"/>
    </source>
</evidence>
<dbReference type="PANTHER" id="PTHR46929:SF13">
    <property type="entry name" value="MYB_SANT-LIKE DNA-BINDING DOMAIN PROTEIN"/>
    <property type="match status" value="1"/>
</dbReference>
<dbReference type="PANTHER" id="PTHR46929">
    <property type="entry name" value="EXPRESSED PROTEIN"/>
    <property type="match status" value="1"/>
</dbReference>
<sequence length="435" mass="49509">MSTMNPLMNLQNKLCYVKCGNCNTILLVSVPRSSLSTAAVTVRCGHCAAILSVNMMIRTSCFQLPFHHFASLDHHHHEEHLLLEAFSLLDQIARNPCCLKWILCYRRHTFTTSPKFSEMEMDAATASSKGVKATGKKYTIDREIWTTDMDNELVNSFLQQHNEGNRVSGTFTTKAYMSITSDLQNKFGRPFKKDKVKGRWKLLKRNFTKCYDLFKNLSGFAWDPISKRWLAEPEVWKTLVEAHPDAEEWMRKPIANYDKMVIICGEDRAYGGMSETSEDIRKDKSFGADSVETSDSVQEGVNDVDVTSPQIRVQDVRDEPKSKRSKKGKDKVEEGGITAALMTIAEAFKDSTSALRESTVAYEKSHQKLPISEVELWKLLEDLHIENHLINRAYLYLLNNPDMIKGLIGCPKHKQKELLVEMVFGPPASTTRPYQ</sequence>
<name>A0AAV0CEB7_9ASTE</name>
<evidence type="ECO:0000313" key="5">
    <source>
        <dbReference type="Proteomes" id="UP001152523"/>
    </source>
</evidence>
<feature type="domain" description="YABBY N-terminal" evidence="3">
    <location>
        <begin position="11"/>
        <end position="66"/>
    </location>
</feature>
<gene>
    <name evidence="4" type="ORF">CEPIT_LOCUS4824</name>
</gene>
<dbReference type="Proteomes" id="UP001152523">
    <property type="component" value="Unassembled WGS sequence"/>
</dbReference>
<reference evidence="4" key="1">
    <citation type="submission" date="2022-07" db="EMBL/GenBank/DDBJ databases">
        <authorList>
            <person name="Macas J."/>
            <person name="Novak P."/>
            <person name="Neumann P."/>
        </authorList>
    </citation>
    <scope>NUCLEOTIDE SEQUENCE</scope>
</reference>
<feature type="domain" description="Myb/SANT-like" evidence="2">
    <location>
        <begin position="145"/>
        <end position="238"/>
    </location>
</feature>
<dbReference type="EMBL" id="CAMAPF010000025">
    <property type="protein sequence ID" value="CAH9073972.1"/>
    <property type="molecule type" value="Genomic_DNA"/>
</dbReference>
<organism evidence="4 5">
    <name type="scientific">Cuscuta epithymum</name>
    <dbReference type="NCBI Taxonomy" id="186058"/>
    <lineage>
        <taxon>Eukaryota</taxon>
        <taxon>Viridiplantae</taxon>
        <taxon>Streptophyta</taxon>
        <taxon>Embryophyta</taxon>
        <taxon>Tracheophyta</taxon>
        <taxon>Spermatophyta</taxon>
        <taxon>Magnoliopsida</taxon>
        <taxon>eudicotyledons</taxon>
        <taxon>Gunneridae</taxon>
        <taxon>Pentapetalae</taxon>
        <taxon>asterids</taxon>
        <taxon>lamiids</taxon>
        <taxon>Solanales</taxon>
        <taxon>Convolvulaceae</taxon>
        <taxon>Cuscuteae</taxon>
        <taxon>Cuscuta</taxon>
        <taxon>Cuscuta subgen. Cuscuta</taxon>
    </lineage>
</organism>
<dbReference type="Pfam" id="PF24868">
    <property type="entry name" value="YABBY_N"/>
    <property type="match status" value="1"/>
</dbReference>
<evidence type="ECO:0000259" key="3">
    <source>
        <dbReference type="Pfam" id="PF24868"/>
    </source>
</evidence>
<accession>A0AAV0CEB7</accession>
<protein>
    <recommendedName>
        <fullName evidence="6">Myb/SANT-like domain-containing protein</fullName>
    </recommendedName>
</protein>
<keyword evidence="5" id="KW-1185">Reference proteome</keyword>
<dbReference type="InterPro" id="IPR056776">
    <property type="entry name" value="YABBY_N"/>
</dbReference>
<evidence type="ECO:0008006" key="6">
    <source>
        <dbReference type="Google" id="ProtNLM"/>
    </source>
</evidence>